<keyword evidence="3" id="KW-1185">Reference proteome</keyword>
<reference evidence="3" key="1">
    <citation type="journal article" date="2019" name="Int. J. Syst. Evol. Microbiol.">
        <title>The Global Catalogue of Microorganisms (GCM) 10K type strain sequencing project: providing services to taxonomists for standard genome sequencing and annotation.</title>
        <authorList>
            <consortium name="The Broad Institute Genomics Platform"/>
            <consortium name="The Broad Institute Genome Sequencing Center for Infectious Disease"/>
            <person name="Wu L."/>
            <person name="Ma J."/>
        </authorList>
    </citation>
    <scope>NUCLEOTIDE SEQUENCE [LARGE SCALE GENOMIC DNA]</scope>
    <source>
        <strain evidence="3">CCUG 59858</strain>
    </source>
</reference>
<dbReference type="Proteomes" id="UP001595758">
    <property type="component" value="Unassembled WGS sequence"/>
</dbReference>
<dbReference type="InterPro" id="IPR053716">
    <property type="entry name" value="Flag_assembly_chemotaxis_eff"/>
</dbReference>
<accession>A0ABV8CGR3</accession>
<name>A0ABV8CGR3_9GAMM</name>
<dbReference type="Gene3D" id="1.10.287.1700">
    <property type="match status" value="1"/>
</dbReference>
<evidence type="ECO:0000313" key="3">
    <source>
        <dbReference type="Proteomes" id="UP001595758"/>
    </source>
</evidence>
<evidence type="ECO:0008006" key="4">
    <source>
        <dbReference type="Google" id="ProtNLM"/>
    </source>
</evidence>
<evidence type="ECO:0000256" key="1">
    <source>
        <dbReference type="SAM" id="Coils"/>
    </source>
</evidence>
<evidence type="ECO:0000313" key="2">
    <source>
        <dbReference type="EMBL" id="MFC3909488.1"/>
    </source>
</evidence>
<protein>
    <recommendedName>
        <fullName evidence="4">Flagellar FliJ protein</fullName>
    </recommendedName>
</protein>
<feature type="coiled-coil region" evidence="1">
    <location>
        <begin position="69"/>
        <end position="124"/>
    </location>
</feature>
<gene>
    <name evidence="2" type="ORF">ACFORL_10450</name>
</gene>
<organism evidence="2 3">
    <name type="scientific">Legionella dresdenensis</name>
    <dbReference type="NCBI Taxonomy" id="450200"/>
    <lineage>
        <taxon>Bacteria</taxon>
        <taxon>Pseudomonadati</taxon>
        <taxon>Pseudomonadota</taxon>
        <taxon>Gammaproteobacteria</taxon>
        <taxon>Legionellales</taxon>
        <taxon>Legionellaceae</taxon>
        <taxon>Legionella</taxon>
    </lineage>
</organism>
<dbReference type="RefSeq" id="WP_382343756.1">
    <property type="nucleotide sequence ID" value="NZ_JBHSAB010000024.1"/>
</dbReference>
<dbReference type="EMBL" id="JBHSAB010000024">
    <property type="protein sequence ID" value="MFC3909488.1"/>
    <property type="molecule type" value="Genomic_DNA"/>
</dbReference>
<comment type="caution">
    <text evidence="2">The sequence shown here is derived from an EMBL/GenBank/DDBJ whole genome shotgun (WGS) entry which is preliminary data.</text>
</comment>
<sequence length="135" mass="15992">MNKTLAALKTRIDWQLNEVKQQQAVLNEEITVLDEQMQVNAGQISEACASPVYLLPEQEIARLNFVIRQQQLQDELTRKKDQLMTQQEILRQKQTRLGTELKMLEKYLEQKAKEHAKNQEKEQQNFIDEWAIQRN</sequence>
<proteinExistence type="predicted"/>
<keyword evidence="1" id="KW-0175">Coiled coil</keyword>